<dbReference type="InterPro" id="IPR004839">
    <property type="entry name" value="Aminotransferase_I/II_large"/>
</dbReference>
<dbReference type="PANTHER" id="PTHR42858">
    <property type="entry name" value="AMINOTRANSFERASE"/>
    <property type="match status" value="1"/>
</dbReference>
<dbReference type="InterPro" id="IPR015424">
    <property type="entry name" value="PyrdxlP-dep_Trfase"/>
</dbReference>
<dbReference type="Gene3D" id="3.40.640.10">
    <property type="entry name" value="Type I PLP-dependent aspartate aminotransferase-like (Major domain)"/>
    <property type="match status" value="1"/>
</dbReference>
<evidence type="ECO:0000259" key="1">
    <source>
        <dbReference type="Pfam" id="PF00155"/>
    </source>
</evidence>
<dbReference type="PANTHER" id="PTHR42858:SF1">
    <property type="entry name" value="LD15494P"/>
    <property type="match status" value="1"/>
</dbReference>
<dbReference type="GeneID" id="107274184"/>
<reference evidence="3" key="1">
    <citation type="submission" date="2025-08" db="UniProtKB">
        <authorList>
            <consortium name="RefSeq"/>
        </authorList>
    </citation>
    <scope>IDENTIFICATION</scope>
</reference>
<gene>
    <name evidence="3" type="primary">LOC107274184</name>
</gene>
<accession>A0AAJ7RV01</accession>
<dbReference type="Proteomes" id="UP000694920">
    <property type="component" value="Unplaced"/>
</dbReference>
<dbReference type="RefSeq" id="XP_024947200.1">
    <property type="nucleotide sequence ID" value="XM_025091432.1"/>
</dbReference>
<evidence type="ECO:0000313" key="3">
    <source>
        <dbReference type="RefSeq" id="XP_024947200.1"/>
    </source>
</evidence>
<dbReference type="GO" id="GO:0030170">
    <property type="term" value="F:pyridoxal phosphate binding"/>
    <property type="evidence" value="ECO:0007669"/>
    <property type="project" value="InterPro"/>
</dbReference>
<dbReference type="SUPFAM" id="SSF53383">
    <property type="entry name" value="PLP-dependent transferases"/>
    <property type="match status" value="1"/>
</dbReference>
<dbReference type="GO" id="GO:0047536">
    <property type="term" value="F:2-aminoadipate transaminase activity"/>
    <property type="evidence" value="ECO:0007669"/>
    <property type="project" value="TreeGrafter"/>
</dbReference>
<dbReference type="CDD" id="cd00609">
    <property type="entry name" value="AAT_like"/>
    <property type="match status" value="1"/>
</dbReference>
<dbReference type="AlphaFoldDB" id="A0AAJ7RV01"/>
<protein>
    <submittedName>
        <fullName evidence="3">Uncharacterized protein LOC107274184 isoform X1</fullName>
    </submittedName>
</protein>
<feature type="domain" description="Aminotransferase class I/classII large" evidence="1">
    <location>
        <begin position="92"/>
        <end position="448"/>
    </location>
</feature>
<dbReference type="Pfam" id="PF00155">
    <property type="entry name" value="Aminotran_1_2"/>
    <property type="match status" value="1"/>
</dbReference>
<dbReference type="Gene3D" id="3.90.1150.10">
    <property type="entry name" value="Aspartate Aminotransferase, domain 1"/>
    <property type="match status" value="1"/>
</dbReference>
<evidence type="ECO:0000313" key="2">
    <source>
        <dbReference type="Proteomes" id="UP000694920"/>
    </source>
</evidence>
<keyword evidence="2" id="KW-1185">Reference proteome</keyword>
<proteinExistence type="predicted"/>
<dbReference type="InterPro" id="IPR015422">
    <property type="entry name" value="PyrdxlP-dep_Trfase_small"/>
</dbReference>
<name>A0AAJ7RV01_CEPCN</name>
<sequence length="472" mass="53908">MYMLVKSCYAYAVSNDVKMVVYSQQLWYISCAVNVRQQTEMEQTKDTYLRHLFDGDPIFNVYKKEVTNLSVGAPGPDVLKQCGLMMMRATQHRLEEEEQEGNYYLFQYGITSGLWECREELAKFLGRRYGDPVAREQLILTCGATHGLQLLLCSILSSNGVIFVEEVTYMIALDAFNQFPLMRIVIVPMKDDLVDLDEMEKILQVERKGNYFLNKDKIFWGMFYTIPTYHNPTGMTLPPEDCKRLVKIARENSIVVVCDDVYNLLHYGDGLPPHRLFYYDNPKDPDYKGGNVISNGSFSKILFPAIRLGWLESSHRITEILKASGILKSGGAVNHYISGLITSLLQMNIEDEYLDSLVTLYKERLNALCDVLDRFLPKCCSYRRPQGGYFVWIHLPLGVDAAKFIPWCQEVYKVSAIPGSRFSNTKKTKNFLRLSIAFHPTERLTAAGKALCEALLQYIRSQTDTSEASTCL</sequence>
<dbReference type="InterPro" id="IPR015421">
    <property type="entry name" value="PyrdxlP-dep_Trfase_major"/>
</dbReference>
<organism evidence="2 3">
    <name type="scientific">Cephus cinctus</name>
    <name type="common">Wheat stem sawfly</name>
    <dbReference type="NCBI Taxonomy" id="211228"/>
    <lineage>
        <taxon>Eukaryota</taxon>
        <taxon>Metazoa</taxon>
        <taxon>Ecdysozoa</taxon>
        <taxon>Arthropoda</taxon>
        <taxon>Hexapoda</taxon>
        <taxon>Insecta</taxon>
        <taxon>Pterygota</taxon>
        <taxon>Neoptera</taxon>
        <taxon>Endopterygota</taxon>
        <taxon>Hymenoptera</taxon>
        <taxon>Cephoidea</taxon>
        <taxon>Cephidae</taxon>
        <taxon>Cephus</taxon>
    </lineage>
</organism>